<reference evidence="1" key="2">
    <citation type="journal article" date="2021" name="Genome Biol. Evol.">
        <title>Developing a high-quality reference genome for a parasitic bivalve with doubly uniparental inheritance (Bivalvia: Unionida).</title>
        <authorList>
            <person name="Smith C.H."/>
        </authorList>
    </citation>
    <scope>NUCLEOTIDE SEQUENCE</scope>
    <source>
        <strain evidence="1">CHS0354</strain>
        <tissue evidence="1">Mantle</tissue>
    </source>
</reference>
<reference evidence="1" key="1">
    <citation type="journal article" date="2021" name="Genome Biol. Evol.">
        <title>A High-Quality Reference Genome for a Parasitic Bivalve with Doubly Uniparental Inheritance (Bivalvia: Unionida).</title>
        <authorList>
            <person name="Smith C.H."/>
        </authorList>
    </citation>
    <scope>NUCLEOTIDE SEQUENCE</scope>
    <source>
        <strain evidence="1">CHS0354</strain>
    </source>
</reference>
<comment type="caution">
    <text evidence="1">The sequence shown here is derived from an EMBL/GenBank/DDBJ whole genome shotgun (WGS) entry which is preliminary data.</text>
</comment>
<keyword evidence="2" id="KW-1185">Reference proteome</keyword>
<evidence type="ECO:0000313" key="2">
    <source>
        <dbReference type="Proteomes" id="UP001195483"/>
    </source>
</evidence>
<reference evidence="1" key="3">
    <citation type="submission" date="2023-05" db="EMBL/GenBank/DDBJ databases">
        <authorList>
            <person name="Smith C.H."/>
        </authorList>
    </citation>
    <scope>NUCLEOTIDE SEQUENCE</scope>
    <source>
        <strain evidence="1">CHS0354</strain>
        <tissue evidence="1">Mantle</tissue>
    </source>
</reference>
<dbReference type="AlphaFoldDB" id="A0AAE0T3A0"/>
<protein>
    <submittedName>
        <fullName evidence="1">Uncharacterized protein</fullName>
    </submittedName>
</protein>
<evidence type="ECO:0000313" key="1">
    <source>
        <dbReference type="EMBL" id="KAK3603012.1"/>
    </source>
</evidence>
<name>A0AAE0T3A0_9BIVA</name>
<proteinExistence type="predicted"/>
<gene>
    <name evidence="1" type="ORF">CHS0354_037759</name>
</gene>
<accession>A0AAE0T3A0</accession>
<dbReference type="Proteomes" id="UP001195483">
    <property type="component" value="Unassembled WGS sequence"/>
</dbReference>
<dbReference type="EMBL" id="JAEAOA010002208">
    <property type="protein sequence ID" value="KAK3603012.1"/>
    <property type="molecule type" value="Genomic_DNA"/>
</dbReference>
<sequence length="157" mass="18345">MVRNLQKLLANNDSLVFILMMTLVSWGFTKKVYAGVYPHTFNSKLSASRIFSVKFTFLKCFSLLVEIPTIENYEGVANENLFLFLDIWDLCKSLVYCPKHWYRCVSFVRGVSTFCGMFRSVKEHARTKFVDNRNVSAIVVNNFYQCHNEIPFEVNHF</sequence>
<organism evidence="1 2">
    <name type="scientific">Potamilus streckersoni</name>
    <dbReference type="NCBI Taxonomy" id="2493646"/>
    <lineage>
        <taxon>Eukaryota</taxon>
        <taxon>Metazoa</taxon>
        <taxon>Spiralia</taxon>
        <taxon>Lophotrochozoa</taxon>
        <taxon>Mollusca</taxon>
        <taxon>Bivalvia</taxon>
        <taxon>Autobranchia</taxon>
        <taxon>Heteroconchia</taxon>
        <taxon>Palaeoheterodonta</taxon>
        <taxon>Unionida</taxon>
        <taxon>Unionoidea</taxon>
        <taxon>Unionidae</taxon>
        <taxon>Ambleminae</taxon>
        <taxon>Lampsilini</taxon>
        <taxon>Potamilus</taxon>
    </lineage>
</organism>